<dbReference type="EMBL" id="BMAR01000008">
    <property type="protein sequence ID" value="GFR44689.1"/>
    <property type="molecule type" value="Genomic_DNA"/>
</dbReference>
<organism evidence="11 12">
    <name type="scientific">Astrephomene gubernaculifera</name>
    <dbReference type="NCBI Taxonomy" id="47775"/>
    <lineage>
        <taxon>Eukaryota</taxon>
        <taxon>Viridiplantae</taxon>
        <taxon>Chlorophyta</taxon>
        <taxon>core chlorophytes</taxon>
        <taxon>Chlorophyceae</taxon>
        <taxon>CS clade</taxon>
        <taxon>Chlamydomonadales</taxon>
        <taxon>Astrephomenaceae</taxon>
        <taxon>Astrephomene</taxon>
    </lineage>
</organism>
<dbReference type="InterPro" id="IPR011006">
    <property type="entry name" value="CheY-like_superfamily"/>
</dbReference>
<dbReference type="PANTHER" id="PTHR43874:SF7">
    <property type="entry name" value="TWO-COMPONENT RESPONSE REGULATOR ARR10"/>
    <property type="match status" value="1"/>
</dbReference>
<feature type="region of interest" description="Disordered" evidence="8">
    <location>
        <begin position="381"/>
        <end position="400"/>
    </location>
</feature>
<feature type="domain" description="Response regulatory" evidence="9">
    <location>
        <begin position="29"/>
        <end position="144"/>
    </location>
</feature>
<dbReference type="PROSITE" id="PS51294">
    <property type="entry name" value="HTH_MYB"/>
    <property type="match status" value="1"/>
</dbReference>
<keyword evidence="6" id="KW-0539">Nucleus</keyword>
<dbReference type="Gene3D" id="3.40.50.2300">
    <property type="match status" value="1"/>
</dbReference>
<feature type="region of interest" description="Disordered" evidence="8">
    <location>
        <begin position="531"/>
        <end position="556"/>
    </location>
</feature>
<dbReference type="InterPro" id="IPR001005">
    <property type="entry name" value="SANT/Myb"/>
</dbReference>
<feature type="region of interest" description="Disordered" evidence="8">
    <location>
        <begin position="149"/>
        <end position="176"/>
    </location>
</feature>
<keyword evidence="5" id="KW-0804">Transcription</keyword>
<dbReference type="InterPro" id="IPR001789">
    <property type="entry name" value="Sig_transdc_resp-reg_receiver"/>
</dbReference>
<keyword evidence="2" id="KW-0902">Two-component regulatory system</keyword>
<evidence type="ECO:0000259" key="9">
    <source>
        <dbReference type="PROSITE" id="PS50110"/>
    </source>
</evidence>
<evidence type="ECO:0008006" key="13">
    <source>
        <dbReference type="Google" id="ProtNLM"/>
    </source>
</evidence>
<evidence type="ECO:0000256" key="3">
    <source>
        <dbReference type="ARBA" id="ARBA00023015"/>
    </source>
</evidence>
<feature type="region of interest" description="Disordered" evidence="8">
    <location>
        <begin position="620"/>
        <end position="657"/>
    </location>
</feature>
<feature type="compositionally biased region" description="Basic and acidic residues" evidence="8">
    <location>
        <begin position="160"/>
        <end position="175"/>
    </location>
</feature>
<keyword evidence="3" id="KW-0805">Transcription regulation</keyword>
<dbReference type="CDD" id="cd17584">
    <property type="entry name" value="REC_typeB_ARR-like"/>
    <property type="match status" value="1"/>
</dbReference>
<evidence type="ECO:0000256" key="8">
    <source>
        <dbReference type="SAM" id="MobiDB-lite"/>
    </source>
</evidence>
<protein>
    <recommendedName>
        <fullName evidence="13">Two-component response regulator</fullName>
    </recommendedName>
</protein>
<reference evidence="11 12" key="1">
    <citation type="journal article" date="2021" name="Sci. Rep.">
        <title>Genome sequencing of the multicellular alga Astrephomene provides insights into convergent evolution of germ-soma differentiation.</title>
        <authorList>
            <person name="Yamashita S."/>
            <person name="Yamamoto K."/>
            <person name="Matsuzaki R."/>
            <person name="Suzuki S."/>
            <person name="Yamaguchi H."/>
            <person name="Hirooka S."/>
            <person name="Minakuchi Y."/>
            <person name="Miyagishima S."/>
            <person name="Kawachi M."/>
            <person name="Toyoda A."/>
            <person name="Nozaki H."/>
        </authorList>
    </citation>
    <scope>NUCLEOTIDE SEQUENCE [LARGE SCALE GENOMIC DNA]</scope>
    <source>
        <strain evidence="11 12">NIES-4017</strain>
    </source>
</reference>
<dbReference type="NCBIfam" id="TIGR01557">
    <property type="entry name" value="myb_SHAQKYF"/>
    <property type="match status" value="1"/>
</dbReference>
<evidence type="ECO:0000256" key="1">
    <source>
        <dbReference type="ARBA" id="ARBA00022553"/>
    </source>
</evidence>
<feature type="compositionally biased region" description="Low complexity" evidence="8">
    <location>
        <begin position="324"/>
        <end position="334"/>
    </location>
</feature>
<dbReference type="GO" id="GO:0000160">
    <property type="term" value="P:phosphorelay signal transduction system"/>
    <property type="evidence" value="ECO:0007669"/>
    <property type="project" value="UniProtKB-KW"/>
</dbReference>
<dbReference type="GO" id="GO:0003677">
    <property type="term" value="F:DNA binding"/>
    <property type="evidence" value="ECO:0007669"/>
    <property type="project" value="InterPro"/>
</dbReference>
<dbReference type="Proteomes" id="UP001054857">
    <property type="component" value="Unassembled WGS sequence"/>
</dbReference>
<dbReference type="Pfam" id="PF00249">
    <property type="entry name" value="Myb_DNA-binding"/>
    <property type="match status" value="1"/>
</dbReference>
<dbReference type="GO" id="GO:0009736">
    <property type="term" value="P:cytokinin-activated signaling pathway"/>
    <property type="evidence" value="ECO:0007669"/>
    <property type="project" value="InterPro"/>
</dbReference>
<evidence type="ECO:0000313" key="11">
    <source>
        <dbReference type="EMBL" id="GFR44689.1"/>
    </source>
</evidence>
<evidence type="ECO:0000256" key="2">
    <source>
        <dbReference type="ARBA" id="ARBA00023012"/>
    </source>
</evidence>
<evidence type="ECO:0000256" key="7">
    <source>
        <dbReference type="PROSITE-ProRule" id="PRU00169"/>
    </source>
</evidence>
<dbReference type="Pfam" id="PF00072">
    <property type="entry name" value="Response_reg"/>
    <property type="match status" value="1"/>
</dbReference>
<feature type="compositionally biased region" description="Pro residues" evidence="8">
    <location>
        <begin position="382"/>
        <end position="398"/>
    </location>
</feature>
<feature type="region of interest" description="Disordered" evidence="8">
    <location>
        <begin position="270"/>
        <end position="361"/>
    </location>
</feature>
<accession>A0AAD3HKH9</accession>
<feature type="compositionally biased region" description="Low complexity" evidence="8">
    <location>
        <begin position="622"/>
        <end position="647"/>
    </location>
</feature>
<dbReference type="SUPFAM" id="SSF46689">
    <property type="entry name" value="Homeodomain-like"/>
    <property type="match status" value="1"/>
</dbReference>
<dbReference type="InterPro" id="IPR009057">
    <property type="entry name" value="Homeodomain-like_sf"/>
</dbReference>
<evidence type="ECO:0000256" key="5">
    <source>
        <dbReference type="ARBA" id="ARBA00023163"/>
    </source>
</evidence>
<dbReference type="PROSITE" id="PS50110">
    <property type="entry name" value="RESPONSE_REGULATORY"/>
    <property type="match status" value="1"/>
</dbReference>
<evidence type="ECO:0000313" key="12">
    <source>
        <dbReference type="Proteomes" id="UP001054857"/>
    </source>
</evidence>
<dbReference type="SUPFAM" id="SSF52172">
    <property type="entry name" value="CheY-like"/>
    <property type="match status" value="1"/>
</dbReference>
<dbReference type="InterPro" id="IPR017930">
    <property type="entry name" value="Myb_dom"/>
</dbReference>
<comment type="caution">
    <text evidence="11">The sequence shown here is derived from an EMBL/GenBank/DDBJ whole genome shotgun (WGS) entry which is preliminary data.</text>
</comment>
<dbReference type="SMART" id="SM00448">
    <property type="entry name" value="REC"/>
    <property type="match status" value="1"/>
</dbReference>
<feature type="modified residue" description="4-aspartylphosphate" evidence="7">
    <location>
        <position position="80"/>
    </location>
</feature>
<dbReference type="Gene3D" id="1.10.10.60">
    <property type="entry name" value="Homeodomain-like"/>
    <property type="match status" value="1"/>
</dbReference>
<feature type="compositionally biased region" description="Pro residues" evidence="8">
    <location>
        <begin position="279"/>
        <end position="294"/>
    </location>
</feature>
<sequence length="856" mass="89142">MEGRADAPLNGKQDEHAPNHWQNFPAGLRLLVVDDDPVCLKLVEQMLRKCSYEVTTCANATMALRLLREKNTEYDLVLSDVYMPDMDGFKLLEVVGLEMDLPVIMMSSNGDTSNVFRGVTHGACDYLIKPVRLEELRNLWQHVVRRRRQHAQEVDSDEQSQERDEDQSRNKRKADAAGFLHDQYRGGLNGGGGSGAADELGLDGGSNKKARVVWSVEMHQKFVNAVNQLGIDKAVPKKILEIMGVDGLTRENVASHLQKYRLYLRRVSGVHQHAGHQTRPPPKSSPTPPLPQGQPLPMQAPTGLQPPPPQQQQPSQQIANGGVSPSAGAAAAAMAGGGQQPGGPQPPGAAPSMAQMTGGGADDGVNSMAVAAVAAAAGAFPVLPPPPQPQPHPPPQHQPHPATLLAANPMMAAAAGLNPLLGAMGGLGVGPLGVGPLGPLNGLPLPGMQPPLGLLPGLAGPGGQPGMGQLGPMGLPGLASLPGALPGGLPMNPMAGGLQQMAAANLMQGMAGGMAQLPALAVNGLMGPLPGVGLTPGPHQQPMLPPQHQQQLAELQQQQQQQQQQLQQQANLQQQLSMQLQQQASLQQHASLQQQLSIQQQQQQQRQLQQLQHQTSLNRLSLQQQPQSQQQQQQQQHQSPQLQQAQHGSLAPAGASPHLHALPQLSQHQQQSQQQQLSSTLGVMPGAAAALHAASLQAQHPVHADGSLATAAAQASLPSDLMGVGLMDVSGRGNVSSNGFGARARGSVQQTHGTVPGLVDTNILLDGEDPSDIAAVFQEMYGNGGGAGGGSGPGGGGGTNAAAMAVAAMPGGPRGHHLGAVGMLGVAGDSGGLMAVPDPNRGVVMEDDFFSFLLKN</sequence>
<feature type="domain" description="HTH myb-type" evidence="10">
    <location>
        <begin position="206"/>
        <end position="265"/>
    </location>
</feature>
<name>A0AAD3HKH9_9CHLO</name>
<dbReference type="InterPro" id="IPR006447">
    <property type="entry name" value="Myb_dom_plants"/>
</dbReference>
<keyword evidence="12" id="KW-1185">Reference proteome</keyword>
<dbReference type="FunFam" id="1.10.10.60:FF:000007">
    <property type="entry name" value="Two-component response regulator"/>
    <property type="match status" value="1"/>
</dbReference>
<keyword evidence="1 7" id="KW-0597">Phosphoprotein</keyword>
<proteinExistence type="predicted"/>
<dbReference type="AlphaFoldDB" id="A0AAD3HKH9"/>
<evidence type="ECO:0000256" key="4">
    <source>
        <dbReference type="ARBA" id="ARBA00023159"/>
    </source>
</evidence>
<dbReference type="PANTHER" id="PTHR43874">
    <property type="entry name" value="TWO-COMPONENT RESPONSE REGULATOR"/>
    <property type="match status" value="1"/>
</dbReference>
<evidence type="ECO:0000259" key="10">
    <source>
        <dbReference type="PROSITE" id="PS51294"/>
    </source>
</evidence>
<dbReference type="InterPro" id="IPR045279">
    <property type="entry name" value="ARR-like"/>
</dbReference>
<keyword evidence="4" id="KW-0010">Activator</keyword>
<gene>
    <name evidence="11" type="ORF">Agub_g5987</name>
</gene>
<evidence type="ECO:0000256" key="6">
    <source>
        <dbReference type="ARBA" id="ARBA00023242"/>
    </source>
</evidence>